<feature type="region of interest" description="Disordered" evidence="4">
    <location>
        <begin position="225"/>
        <end position="245"/>
    </location>
</feature>
<evidence type="ECO:0000256" key="2">
    <source>
        <dbReference type="ARBA" id="ARBA00022801"/>
    </source>
</evidence>
<keyword evidence="3" id="KW-0720">Serine protease</keyword>
<reference evidence="5 6" key="1">
    <citation type="submission" date="2019-08" db="EMBL/GenBank/DDBJ databases">
        <title>In-depth cultivation of the pig gut microbiome towards novel bacterial diversity and tailored functional studies.</title>
        <authorList>
            <person name="Wylensek D."/>
            <person name="Hitch T.C.A."/>
            <person name="Clavel T."/>
        </authorList>
    </citation>
    <scope>NUCLEOTIDE SEQUENCE [LARGE SCALE GENOMIC DNA]</scope>
    <source>
        <strain evidence="5 6">Oil+RF-744-WCA-WT-11</strain>
    </source>
</reference>
<dbReference type="GO" id="GO:0009368">
    <property type="term" value="C:endopeptidase Clp complex"/>
    <property type="evidence" value="ECO:0007669"/>
    <property type="project" value="TreeGrafter"/>
</dbReference>
<feature type="region of interest" description="Disordered" evidence="4">
    <location>
        <begin position="320"/>
        <end position="351"/>
    </location>
</feature>
<evidence type="ECO:0000313" key="6">
    <source>
        <dbReference type="Proteomes" id="UP000481852"/>
    </source>
</evidence>
<dbReference type="Proteomes" id="UP000481852">
    <property type="component" value="Unassembled WGS sequence"/>
</dbReference>
<evidence type="ECO:0000256" key="1">
    <source>
        <dbReference type="ARBA" id="ARBA00022670"/>
    </source>
</evidence>
<dbReference type="AlphaFoldDB" id="A0A6L5XA13"/>
<dbReference type="GO" id="GO:0004252">
    <property type="term" value="F:serine-type endopeptidase activity"/>
    <property type="evidence" value="ECO:0007669"/>
    <property type="project" value="TreeGrafter"/>
</dbReference>
<sequence length="375" mass="41280">MSERYRLMYDLAVDGETADVNIYSTISSEKWYRDDDRESCSDNFDKALKQAKQDGAKNLCIHINSPGGEVYGAVAMRSMVINSKFDNVSVLIEGLCASAATLFATIPDATVTIADGSEFMIHNPSLFTWGNAAQLEHDAEHLRKMEQQFHAMYAAKTGKTEEQIKSWMDAETWFTAKEAVDNGFCDKLLSSDKKAVACVSDNDMQLMKSIYTHVPEDIGTTIIDVSNGASNAGEPTENPTKEEDTKMELNENTTVEQLKDANPALLASIQQAAITAERDRLSDIDALTLPGYEEMAEKAKADGTSAADFQKQLVKAMKEKGSEFLNQRKDETAPAADVTGGAPEDKAPEQEIDDFAKEMAVYTKEYAENDSEGMF</sequence>
<accession>A0A6L5XA13</accession>
<dbReference type="EMBL" id="VULZ01000023">
    <property type="protein sequence ID" value="MSS16113.1"/>
    <property type="molecule type" value="Genomic_DNA"/>
</dbReference>
<proteinExistence type="predicted"/>
<dbReference type="PANTHER" id="PTHR10381">
    <property type="entry name" value="ATP-DEPENDENT CLP PROTEASE PROTEOLYTIC SUBUNIT"/>
    <property type="match status" value="1"/>
</dbReference>
<comment type="caution">
    <text evidence="5">The sequence shown here is derived from an EMBL/GenBank/DDBJ whole genome shotgun (WGS) entry which is preliminary data.</text>
</comment>
<dbReference type="RefSeq" id="WP_154527543.1">
    <property type="nucleotide sequence ID" value="NZ_VULZ01000023.1"/>
</dbReference>
<feature type="compositionally biased region" description="Basic and acidic residues" evidence="4">
    <location>
        <begin position="320"/>
        <end position="332"/>
    </location>
</feature>
<dbReference type="Gene3D" id="3.90.226.10">
    <property type="entry name" value="2-enoyl-CoA Hydratase, Chain A, domain 1"/>
    <property type="match status" value="1"/>
</dbReference>
<dbReference type="GO" id="GO:0004176">
    <property type="term" value="F:ATP-dependent peptidase activity"/>
    <property type="evidence" value="ECO:0007669"/>
    <property type="project" value="TreeGrafter"/>
</dbReference>
<keyword evidence="6" id="KW-1185">Reference proteome</keyword>
<gene>
    <name evidence="5" type="ORF">FYJ35_13960</name>
</gene>
<dbReference type="Pfam" id="PF00574">
    <property type="entry name" value="CLP_protease"/>
    <property type="match status" value="1"/>
</dbReference>
<dbReference type="NCBIfam" id="NF045542">
    <property type="entry name" value="Clp_rel_HeadMat"/>
    <property type="match status" value="1"/>
</dbReference>
<organism evidence="5 6">
    <name type="scientific">Porcincola intestinalis</name>
    <dbReference type="NCBI Taxonomy" id="2606632"/>
    <lineage>
        <taxon>Bacteria</taxon>
        <taxon>Bacillati</taxon>
        <taxon>Bacillota</taxon>
        <taxon>Clostridia</taxon>
        <taxon>Lachnospirales</taxon>
        <taxon>Lachnospiraceae</taxon>
        <taxon>Porcincola</taxon>
    </lineage>
</organism>
<evidence type="ECO:0000256" key="3">
    <source>
        <dbReference type="ARBA" id="ARBA00022825"/>
    </source>
</evidence>
<keyword evidence="1 5" id="KW-0645">Protease</keyword>
<protein>
    <submittedName>
        <fullName evidence="5">Clp protease ClpP</fullName>
    </submittedName>
</protein>
<dbReference type="InterPro" id="IPR029045">
    <property type="entry name" value="ClpP/crotonase-like_dom_sf"/>
</dbReference>
<evidence type="ECO:0000313" key="5">
    <source>
        <dbReference type="EMBL" id="MSS16113.1"/>
    </source>
</evidence>
<dbReference type="GO" id="GO:0051117">
    <property type="term" value="F:ATPase binding"/>
    <property type="evidence" value="ECO:0007669"/>
    <property type="project" value="TreeGrafter"/>
</dbReference>
<keyword evidence="2" id="KW-0378">Hydrolase</keyword>
<dbReference type="GO" id="GO:0006515">
    <property type="term" value="P:protein quality control for misfolded or incompletely synthesized proteins"/>
    <property type="evidence" value="ECO:0007669"/>
    <property type="project" value="TreeGrafter"/>
</dbReference>
<name>A0A6L5XA13_9FIRM</name>
<dbReference type="PANTHER" id="PTHR10381:SF70">
    <property type="entry name" value="ATP-DEPENDENT CLP PROTEASE PROTEOLYTIC SUBUNIT"/>
    <property type="match status" value="1"/>
</dbReference>
<dbReference type="InterPro" id="IPR023562">
    <property type="entry name" value="ClpP/TepA"/>
</dbReference>
<evidence type="ECO:0000256" key="4">
    <source>
        <dbReference type="SAM" id="MobiDB-lite"/>
    </source>
</evidence>
<dbReference type="CDD" id="cd07016">
    <property type="entry name" value="S14_ClpP_1"/>
    <property type="match status" value="1"/>
</dbReference>
<dbReference type="SUPFAM" id="SSF52096">
    <property type="entry name" value="ClpP/crotonase"/>
    <property type="match status" value="1"/>
</dbReference>